<protein>
    <recommendedName>
        <fullName evidence="4">Secreted protein</fullName>
    </recommendedName>
</protein>
<proteinExistence type="predicted"/>
<gene>
    <name evidence="2" type="ORF">NEMBOFW57_000125</name>
</gene>
<keyword evidence="1" id="KW-0732">Signal</keyword>
<evidence type="ECO:0000313" key="3">
    <source>
        <dbReference type="Proteomes" id="UP001197093"/>
    </source>
</evidence>
<evidence type="ECO:0008006" key="4">
    <source>
        <dbReference type="Google" id="ProtNLM"/>
    </source>
</evidence>
<comment type="caution">
    <text evidence="2">The sequence shown here is derived from an EMBL/GenBank/DDBJ whole genome shotgun (WGS) entry which is preliminary data.</text>
</comment>
<accession>A0AAD4EYN2</accession>
<keyword evidence="3" id="KW-1185">Reference proteome</keyword>
<organism evidence="2 3">
    <name type="scientific">Staphylotrichum longicolle</name>
    <dbReference type="NCBI Taxonomy" id="669026"/>
    <lineage>
        <taxon>Eukaryota</taxon>
        <taxon>Fungi</taxon>
        <taxon>Dikarya</taxon>
        <taxon>Ascomycota</taxon>
        <taxon>Pezizomycotina</taxon>
        <taxon>Sordariomycetes</taxon>
        <taxon>Sordariomycetidae</taxon>
        <taxon>Sordariales</taxon>
        <taxon>Chaetomiaceae</taxon>
        <taxon>Staphylotrichum</taxon>
    </lineage>
</organism>
<sequence>MRLLTLVVLAPLLGFAAADFMVVKTFCWCCGCNSSDATWRSAYGNYPIDANEGCRDPPDVPGMNNICMDWGKKRGHFYFDGQAKRCLVETSSRSYHCAEGDCSERVFSEVACTWRSGKIEGTDSTMMFLRAFALLAPLVSLAAADTLVVNVDCDVNACSYLDGKWISAYGDYYVNGADGCQDPPYVPGLNTLCIDWAHARAHFYFDNQGKRCLRLDRYDQPDYCLPNHNCFRYWWVEVTCTW</sequence>
<feature type="chain" id="PRO_5042179532" description="Secreted protein" evidence="1">
    <location>
        <begin position="19"/>
        <end position="242"/>
    </location>
</feature>
<dbReference type="EMBL" id="JAHCVI010000001">
    <property type="protein sequence ID" value="KAG7290128.1"/>
    <property type="molecule type" value="Genomic_DNA"/>
</dbReference>
<evidence type="ECO:0000256" key="1">
    <source>
        <dbReference type="SAM" id="SignalP"/>
    </source>
</evidence>
<name>A0AAD4EYN2_9PEZI</name>
<reference evidence="2" key="1">
    <citation type="submission" date="2023-02" db="EMBL/GenBank/DDBJ databases">
        <authorList>
            <person name="Palmer J.M."/>
        </authorList>
    </citation>
    <scope>NUCLEOTIDE SEQUENCE</scope>
    <source>
        <strain evidence="2">FW57</strain>
    </source>
</reference>
<dbReference type="Proteomes" id="UP001197093">
    <property type="component" value="Unassembled WGS sequence"/>
</dbReference>
<feature type="signal peptide" evidence="1">
    <location>
        <begin position="1"/>
        <end position="18"/>
    </location>
</feature>
<dbReference type="AlphaFoldDB" id="A0AAD4EYN2"/>
<evidence type="ECO:0000313" key="2">
    <source>
        <dbReference type="EMBL" id="KAG7290128.1"/>
    </source>
</evidence>